<dbReference type="Proteomes" id="UP001060085">
    <property type="component" value="Linkage Group LG07"/>
</dbReference>
<name>A0ACC0A1Z8_CATRO</name>
<keyword evidence="2" id="KW-1185">Reference proteome</keyword>
<reference evidence="2" key="1">
    <citation type="journal article" date="2023" name="Nat. Plants">
        <title>Single-cell RNA sequencing provides a high-resolution roadmap for understanding the multicellular compartmentation of specialized metabolism.</title>
        <authorList>
            <person name="Sun S."/>
            <person name="Shen X."/>
            <person name="Li Y."/>
            <person name="Li Y."/>
            <person name="Wang S."/>
            <person name="Li R."/>
            <person name="Zhang H."/>
            <person name="Shen G."/>
            <person name="Guo B."/>
            <person name="Wei J."/>
            <person name="Xu J."/>
            <person name="St-Pierre B."/>
            <person name="Chen S."/>
            <person name="Sun C."/>
        </authorList>
    </citation>
    <scope>NUCLEOTIDE SEQUENCE [LARGE SCALE GENOMIC DNA]</scope>
</reference>
<comment type="caution">
    <text evidence="1">The sequence shown here is derived from an EMBL/GenBank/DDBJ whole genome shotgun (WGS) entry which is preliminary data.</text>
</comment>
<evidence type="ECO:0000313" key="2">
    <source>
        <dbReference type="Proteomes" id="UP001060085"/>
    </source>
</evidence>
<proteinExistence type="predicted"/>
<evidence type="ECO:0000313" key="1">
    <source>
        <dbReference type="EMBL" id="KAI5654194.1"/>
    </source>
</evidence>
<organism evidence="1 2">
    <name type="scientific">Catharanthus roseus</name>
    <name type="common">Madagascar periwinkle</name>
    <name type="synonym">Vinca rosea</name>
    <dbReference type="NCBI Taxonomy" id="4058"/>
    <lineage>
        <taxon>Eukaryota</taxon>
        <taxon>Viridiplantae</taxon>
        <taxon>Streptophyta</taxon>
        <taxon>Embryophyta</taxon>
        <taxon>Tracheophyta</taxon>
        <taxon>Spermatophyta</taxon>
        <taxon>Magnoliopsida</taxon>
        <taxon>eudicotyledons</taxon>
        <taxon>Gunneridae</taxon>
        <taxon>Pentapetalae</taxon>
        <taxon>asterids</taxon>
        <taxon>lamiids</taxon>
        <taxon>Gentianales</taxon>
        <taxon>Apocynaceae</taxon>
        <taxon>Rauvolfioideae</taxon>
        <taxon>Vinceae</taxon>
        <taxon>Catharanthinae</taxon>
        <taxon>Catharanthus</taxon>
    </lineage>
</organism>
<gene>
    <name evidence="1" type="ORF">M9H77_31381</name>
</gene>
<protein>
    <submittedName>
        <fullName evidence="1">Uncharacterized protein</fullName>
    </submittedName>
</protein>
<sequence length="1593" mass="178620">MDLRGFGKSSGPTVPPAEAPKFGTFPQPRSPTPPLARSPRDLGALERTHVSPSAPESSLYFIRPSHPSAGMLRTPIQSPPQWDTGQNHYYKSYGAQSHQRPPNAVSTSSYSPYGIPSKSSQTQDYRRTRSPSSTFPNVIVSRAGLLSKSQSDVVPSQRQPPPLDFQRKPLGDDAHPSLNEAEMPASSFPILSNQSKSLTASNFISPSTQPIMPSDATSVVIHNSRRKAPVSYADIQVPKRSRSPTFQPTDDNTFEDATFALRGSRRPSASPPKMRSNGQSSQNRQPSPTLENYSEEVMKRAMNFPAAKKTKLPAPLSSDQVFQEDTVTRQDETKRELEAKAKRLERFKDELNQPMQNDVSVKDQKVTAKRQLPVMLERQKLIGDPALDMTGNFSNVSAPSDYEITDISTVIVGSCLDMCPESERAERERKGDLDQYERLDGDRNQTSKSLAIKKYNRTAEREAELIRPMPILQKTMGYLLNLLNQPYDDSFLGLYNFLWDRMRAIRMDLRMQHIFSLGAVEMLEQMIRLHIIAMHELCEYTKGEGFSEGFDAHLNIEQMNKTSVELFQLYDDHRKNGVDVVTEKEFRGYYALLKLDKHPGYKVEPAELSLDLAKMTPELRQTPEVVFARDVARACRTGNYIAFFRLARKASYLQACLMHAHFTKLRTHALAALHSALQSNQGIPVSHVAGWIGMEEEDIEELLHYHGFSIKDFEVPFMVKEGPFLNVDSDYPVKCSVLVHRKKSKMIVEDVSRPHLAKSSSPEKAIGVPLNEGLKWKPIPVRTVKTDSPRSIDGEIPDYISSLKDDMEVKSINIAAVNQTCMFEGSFSPITSSVCESPSLHDSPKSQLTRTGTSPRSHLARVGSAGKSKFDTCFRNSLDRDVLVNIKGTSSLPVSGEVEKDNFAVSLPPVDSVLQNSVPEHLSSKEIFEEQMDAIRETEFDEMDTACYDQEVADAKLRLILRIWKRRSSKKKELREQKQLAANAALASLSLGLPIRRPEVQSSASGGFNLDWFLNKRYTIQEKMWSRLNISEVIAAALNAKNPDAKCLCWKLLLCTDEDSSYGDNLRQNTEVGHSASSSWLRSKLVPATADDDNNGDLSFSSPGLSIWKKCYPSQSSDGWTHCLTVVRETKLENLNEVVGGATAILFPISEFTPWEFLRNRLQSILMALTFGSRLPLLILSDSCRDNLDPSSIIKELGLLDIDKSRISTFYVSFLKNQQMGNLNVFFSDEHLREGLQWLANESPPQPDLSLIKTRELVLFHLNSSLEVLSGMDVHNVAPNDCISTFNQALDQSLAKVTAAVHANPTSWPCPEIALLQEFSDEHRAVSQYLPDLGWSSATRIEPLLCALTNCRLPPFEEDISWLYRGAAGFNDIETHRSNLQDCLIKYITASSQMMELSLSTAEVSLMLQKFARLELRNSTYYIVPHWVMIFQRVFHWRLMDLSDDAFSSAYILSHDYSSMIASGTINRSVVGMSLSSSLAFPSLDEMVEICCPSPTLRLQRLDHGDSHPCSLSYEIPKAISEGNDKDDSRWSVVEHGVMARKENCTAVESDSAGGEFASAKKDRMEAEDRLTQLLAKCNILQNMIDEKLSIYF</sequence>
<dbReference type="EMBL" id="CM044707">
    <property type="protein sequence ID" value="KAI5654194.1"/>
    <property type="molecule type" value="Genomic_DNA"/>
</dbReference>
<accession>A0ACC0A1Z8</accession>